<comment type="caution">
    <text evidence="2">The sequence shown here is derived from an EMBL/GenBank/DDBJ whole genome shotgun (WGS) entry which is preliminary data.</text>
</comment>
<dbReference type="RefSeq" id="WP_185041437.1">
    <property type="nucleotide sequence ID" value="NZ_BAABFG010000005.1"/>
</dbReference>
<reference evidence="2 3" key="1">
    <citation type="submission" date="2020-08" db="EMBL/GenBank/DDBJ databases">
        <title>Sequencing the genomes of 1000 actinobacteria strains.</title>
        <authorList>
            <person name="Klenk H.-P."/>
        </authorList>
    </citation>
    <scope>NUCLEOTIDE SEQUENCE [LARGE SCALE GENOMIC DNA]</scope>
    <source>
        <strain evidence="2 3">DSM 45809</strain>
    </source>
</reference>
<sequence length="122" mass="14052">MLDPADYDQVIVAVAHPFGNVPAPLTEWLRLGPGPRPYVEIISAWRRRTGEPVPLDEIPLEYHNSARSRRLQRLGRLPAPWGPPPAAEPEDDFPLDLTPEEERESREHRERTVREMLFDPDD</sequence>
<gene>
    <name evidence="2" type="ORF">BJY16_004347</name>
</gene>
<name>A0A7W7GYY2_9ACTN</name>
<protein>
    <submittedName>
        <fullName evidence="2">Uncharacterized protein</fullName>
    </submittedName>
</protein>
<keyword evidence="3" id="KW-1185">Reference proteome</keyword>
<accession>A0A7W7GYY2</accession>
<feature type="compositionally biased region" description="Basic and acidic residues" evidence="1">
    <location>
        <begin position="103"/>
        <end position="122"/>
    </location>
</feature>
<proteinExistence type="predicted"/>
<evidence type="ECO:0000256" key="1">
    <source>
        <dbReference type="SAM" id="MobiDB-lite"/>
    </source>
</evidence>
<dbReference type="AlphaFoldDB" id="A0A7W7GYY2"/>
<dbReference type="EMBL" id="JACHNB010000001">
    <property type="protein sequence ID" value="MBB4740888.1"/>
    <property type="molecule type" value="Genomic_DNA"/>
</dbReference>
<dbReference type="Proteomes" id="UP000546162">
    <property type="component" value="Unassembled WGS sequence"/>
</dbReference>
<feature type="compositionally biased region" description="Acidic residues" evidence="1">
    <location>
        <begin position="88"/>
        <end position="102"/>
    </location>
</feature>
<organism evidence="2 3">
    <name type="scientific">Actinoplanes octamycinicus</name>
    <dbReference type="NCBI Taxonomy" id="135948"/>
    <lineage>
        <taxon>Bacteria</taxon>
        <taxon>Bacillati</taxon>
        <taxon>Actinomycetota</taxon>
        <taxon>Actinomycetes</taxon>
        <taxon>Micromonosporales</taxon>
        <taxon>Micromonosporaceae</taxon>
        <taxon>Actinoplanes</taxon>
    </lineage>
</organism>
<evidence type="ECO:0000313" key="2">
    <source>
        <dbReference type="EMBL" id="MBB4740888.1"/>
    </source>
</evidence>
<evidence type="ECO:0000313" key="3">
    <source>
        <dbReference type="Proteomes" id="UP000546162"/>
    </source>
</evidence>
<feature type="region of interest" description="Disordered" evidence="1">
    <location>
        <begin position="75"/>
        <end position="122"/>
    </location>
</feature>